<dbReference type="InterPro" id="IPR001173">
    <property type="entry name" value="Glyco_trans_2-like"/>
</dbReference>
<dbReference type="HOGENOM" id="CLU_025996_25_0_10"/>
<evidence type="ECO:0000313" key="4">
    <source>
        <dbReference type="EMBL" id="EJZ61935.1"/>
    </source>
</evidence>
<feature type="domain" description="Glycosyltransferase 2-like" evidence="3">
    <location>
        <begin position="6"/>
        <end position="139"/>
    </location>
</feature>
<keyword evidence="2" id="KW-0808">Transferase</keyword>
<dbReference type="PANTHER" id="PTHR22916">
    <property type="entry name" value="GLYCOSYLTRANSFERASE"/>
    <property type="match status" value="1"/>
</dbReference>
<dbReference type="EMBL" id="ADLE01000018">
    <property type="protein sequence ID" value="EJZ61935.1"/>
    <property type="molecule type" value="Genomic_DNA"/>
</dbReference>
<proteinExistence type="predicted"/>
<accession>K0XD75</accession>
<sequence length="324" mass="37597">MPPKVSVVIPVYNVSKQLEKCLDSVVAQTFPDIEIIVVNDGSTDNSPEIIARYADKDSRIVVIDKSNEGLAYARKSGIEAAQGEYIQHLDGDDFLEPDAIELLYNKAIEDAADMVVFPFWFDYVDEKKKRSSRPAPGVYDSVSFFQSMAFCRNYWSVCSYLHKRSLYAEVHFEKGLNYGEDAYLASQLTYFANKIVVLESHPLLHYVIRNDSISFGSFSEKKARDIELYPQLQRRFYQDKPTYPQVEEALANVELGAIVLLLSKRWFQEAPRLARRAMEIEKQFPDLLHRRPARRYRKLLKAYARSEFWGKLVARYYLLTRKIK</sequence>
<keyword evidence="5" id="KW-1185">Reference proteome</keyword>
<dbReference type="Gene3D" id="3.90.550.10">
    <property type="entry name" value="Spore Coat Polysaccharide Biosynthesis Protein SpsA, Chain A"/>
    <property type="match status" value="1"/>
</dbReference>
<reference evidence="4 5" key="1">
    <citation type="submission" date="2012-08" db="EMBL/GenBank/DDBJ databases">
        <title>The Genome Sequence of Barnesiella intestinihominis YIT 11860.</title>
        <authorList>
            <consortium name="The Broad Institute Genome Sequencing Platform"/>
            <person name="Earl A."/>
            <person name="Ward D."/>
            <person name="Feldgarden M."/>
            <person name="Gevers D."/>
            <person name="Morotomi M."/>
            <person name="Walker B."/>
            <person name="Young S.K."/>
            <person name="Zeng Q."/>
            <person name="Gargeya S."/>
            <person name="Fitzgerald M."/>
            <person name="Haas B."/>
            <person name="Abouelleil A."/>
            <person name="Alvarado L."/>
            <person name="Arachchi H.M."/>
            <person name="Berlin A.M."/>
            <person name="Chapman S.B."/>
            <person name="Goldberg J."/>
            <person name="Griggs A."/>
            <person name="Gujja S."/>
            <person name="Hansen M."/>
            <person name="Howarth C."/>
            <person name="Imamovic A."/>
            <person name="Larimer J."/>
            <person name="McCowen C."/>
            <person name="Montmayeur A."/>
            <person name="Murphy C."/>
            <person name="Neiman D."/>
            <person name="Pearson M."/>
            <person name="Priest M."/>
            <person name="Roberts A."/>
            <person name="Saif S."/>
            <person name="Shea T."/>
            <person name="Sisk P."/>
            <person name="Sykes S."/>
            <person name="Wortman J."/>
            <person name="Nusbaum C."/>
            <person name="Birren B."/>
        </authorList>
    </citation>
    <scope>NUCLEOTIDE SEQUENCE [LARGE SCALE GENOMIC DNA]</scope>
    <source>
        <strain evidence="4 5">YIT 11860</strain>
    </source>
</reference>
<dbReference type="Proteomes" id="UP000006044">
    <property type="component" value="Unassembled WGS sequence"/>
</dbReference>
<evidence type="ECO:0000259" key="3">
    <source>
        <dbReference type="Pfam" id="PF00535"/>
    </source>
</evidence>
<dbReference type="STRING" id="742726.HMPREF9448_02612"/>
<dbReference type="CDD" id="cd00761">
    <property type="entry name" value="Glyco_tranf_GTA_type"/>
    <property type="match status" value="1"/>
</dbReference>
<dbReference type="GO" id="GO:0016758">
    <property type="term" value="F:hexosyltransferase activity"/>
    <property type="evidence" value="ECO:0007669"/>
    <property type="project" value="UniProtKB-ARBA"/>
</dbReference>
<dbReference type="InterPro" id="IPR029044">
    <property type="entry name" value="Nucleotide-diphossugar_trans"/>
</dbReference>
<dbReference type="AlphaFoldDB" id="K0XD75"/>
<evidence type="ECO:0000313" key="5">
    <source>
        <dbReference type="Proteomes" id="UP000006044"/>
    </source>
</evidence>
<dbReference type="eggNOG" id="COG1216">
    <property type="taxonomic scope" value="Bacteria"/>
</dbReference>
<dbReference type="SUPFAM" id="SSF53448">
    <property type="entry name" value="Nucleotide-diphospho-sugar transferases"/>
    <property type="match status" value="1"/>
</dbReference>
<dbReference type="Pfam" id="PF00535">
    <property type="entry name" value="Glycos_transf_2"/>
    <property type="match status" value="1"/>
</dbReference>
<keyword evidence="1" id="KW-0328">Glycosyltransferase</keyword>
<name>K0XD75_9BACT</name>
<dbReference type="RefSeq" id="WP_008862989.1">
    <property type="nucleotide sequence ID" value="NZ_JH815206.1"/>
</dbReference>
<dbReference type="OrthoDB" id="6307329at2"/>
<protein>
    <recommendedName>
        <fullName evidence="3">Glycosyltransferase 2-like domain-containing protein</fullName>
    </recommendedName>
</protein>
<evidence type="ECO:0000256" key="1">
    <source>
        <dbReference type="ARBA" id="ARBA00022676"/>
    </source>
</evidence>
<evidence type="ECO:0000256" key="2">
    <source>
        <dbReference type="ARBA" id="ARBA00022679"/>
    </source>
</evidence>
<gene>
    <name evidence="4" type="ORF">HMPREF9448_02612</name>
</gene>
<dbReference type="PANTHER" id="PTHR22916:SF51">
    <property type="entry name" value="GLYCOSYLTRANSFERASE EPSH-RELATED"/>
    <property type="match status" value="1"/>
</dbReference>
<dbReference type="GeneID" id="77849791"/>
<comment type="caution">
    <text evidence="4">The sequence shown here is derived from an EMBL/GenBank/DDBJ whole genome shotgun (WGS) entry which is preliminary data.</text>
</comment>
<organism evidence="4 5">
    <name type="scientific">Barnesiella intestinihominis YIT 11860</name>
    <dbReference type="NCBI Taxonomy" id="742726"/>
    <lineage>
        <taxon>Bacteria</taxon>
        <taxon>Pseudomonadati</taxon>
        <taxon>Bacteroidota</taxon>
        <taxon>Bacteroidia</taxon>
        <taxon>Bacteroidales</taxon>
        <taxon>Barnesiellaceae</taxon>
        <taxon>Barnesiella</taxon>
    </lineage>
</organism>